<dbReference type="InterPro" id="IPR013087">
    <property type="entry name" value="Znf_C2H2_type"/>
</dbReference>
<keyword evidence="3" id="KW-0472">Membrane</keyword>
<name>A0A673UKP8_SURSU</name>
<reference evidence="5" key="3">
    <citation type="submission" date="2025-09" db="UniProtKB">
        <authorList>
            <consortium name="Ensembl"/>
        </authorList>
    </citation>
    <scope>IDENTIFICATION</scope>
</reference>
<keyword evidence="3" id="KW-1133">Transmembrane helix</keyword>
<sequence>MGPQVPSAPPALWVLGCLALFLWLWTLCTACHRKRVQRPQARPQGCVMPVETSLLRQPRLCSLSKSDTRLHELHRGPRSCIAPRPASMDILRPQWLEVSRGTSRPLAAFSHRELPRPAPAATLPSVCPETTYSNVGLAAIPRASLAASPVVWAGARLASSCARPGPEARPKVAEYACIQKLKGTDQGPQSLGQWKAEVIPAVQVDSLYSRVRKPKKSDLRPATDELDPKATGGIPALGSDQAYETLAPRGLGMDDSFLDNVAPPGKSRLDEVMAAAALTSLSTSPLLLGAQAAACSPELGWEPWKEAQVLPLGSCSSSRDWGWDPASDRSSPATPSSPLPSEAAHFLFGEPAPKKRKRSVQVLFQCLWKQCGKVLSTASGMQRHIRLVHLGRQAEPEQSDGEEDFYYTELDVGMDAESDGLSGLSPASPTACVPPVFPGLGLPEPPTLSSLLRPLALSPVPVLSPGACPGDNAYQGCLAPTRLEPQPTITRTCVPTLPSKLGTSPRKPRGDAKKCRKVYGMDHRHLWCTACRWKKACQRFLD</sequence>
<feature type="transmembrane region" description="Helical" evidence="3">
    <location>
        <begin position="12"/>
        <end position="32"/>
    </location>
</feature>
<evidence type="ECO:0000313" key="6">
    <source>
        <dbReference type="Proteomes" id="UP000472268"/>
    </source>
</evidence>
<dbReference type="Ensembl" id="ENSSSUT00005029854.1">
    <property type="protein sequence ID" value="ENSSSUP00005026118.1"/>
    <property type="gene ID" value="ENSSSUG00005016921.1"/>
</dbReference>
<dbReference type="GO" id="GO:0050853">
    <property type="term" value="P:B cell receptor signaling pathway"/>
    <property type="evidence" value="ECO:0007669"/>
    <property type="project" value="InterPro"/>
</dbReference>
<dbReference type="SMART" id="SM00355">
    <property type="entry name" value="ZnF_C2H2"/>
    <property type="match status" value="1"/>
</dbReference>
<feature type="compositionally biased region" description="Low complexity" evidence="2">
    <location>
        <begin position="330"/>
        <end position="344"/>
    </location>
</feature>
<organism evidence="5 6">
    <name type="scientific">Suricata suricatta</name>
    <name type="common">Meerkat</name>
    <dbReference type="NCBI Taxonomy" id="37032"/>
    <lineage>
        <taxon>Eukaryota</taxon>
        <taxon>Metazoa</taxon>
        <taxon>Chordata</taxon>
        <taxon>Craniata</taxon>
        <taxon>Vertebrata</taxon>
        <taxon>Euteleostomi</taxon>
        <taxon>Mammalia</taxon>
        <taxon>Eutheria</taxon>
        <taxon>Laurasiatheria</taxon>
        <taxon>Carnivora</taxon>
        <taxon>Feliformia</taxon>
        <taxon>Herpestidae</taxon>
        <taxon>Suricata</taxon>
    </lineage>
</organism>
<dbReference type="Pfam" id="PF15332">
    <property type="entry name" value="LIME1"/>
    <property type="match status" value="1"/>
</dbReference>
<dbReference type="PANTHER" id="PTHR47740:SF1">
    <property type="entry name" value="LCK-INTERACTING TRANSMEMBRANE ADAPTER 1"/>
    <property type="match status" value="1"/>
</dbReference>
<evidence type="ECO:0000256" key="1">
    <source>
        <dbReference type="PROSITE-ProRule" id="PRU00042"/>
    </source>
</evidence>
<dbReference type="PROSITE" id="PS50157">
    <property type="entry name" value="ZINC_FINGER_C2H2_2"/>
    <property type="match status" value="1"/>
</dbReference>
<protein>
    <recommendedName>
        <fullName evidence="4">C2H2-type domain-containing protein</fullName>
    </recommendedName>
</protein>
<evidence type="ECO:0000259" key="4">
    <source>
        <dbReference type="PROSITE" id="PS50157"/>
    </source>
</evidence>
<dbReference type="GO" id="GO:0019815">
    <property type="term" value="C:B cell receptor complex"/>
    <property type="evidence" value="ECO:0007669"/>
    <property type="project" value="TreeGrafter"/>
</dbReference>
<dbReference type="GO" id="GO:0019901">
    <property type="term" value="F:protein kinase binding"/>
    <property type="evidence" value="ECO:0007669"/>
    <property type="project" value="TreeGrafter"/>
</dbReference>
<keyword evidence="3" id="KW-0812">Transmembrane</keyword>
<dbReference type="InterPro" id="IPR026072">
    <property type="entry name" value="Lime1"/>
</dbReference>
<keyword evidence="1" id="KW-0479">Metal-binding</keyword>
<reference evidence="5 6" key="1">
    <citation type="submission" date="2019-05" db="EMBL/GenBank/DDBJ databases">
        <title>A Chromosome-scale Meerkat (S. suricatta) Genome Assembly.</title>
        <authorList>
            <person name="Dudchenko O."/>
            <person name="Lieberman Aiden E."/>
            <person name="Tung J."/>
            <person name="Barreiro L.B."/>
            <person name="Clutton-Brock T.H."/>
        </authorList>
    </citation>
    <scope>NUCLEOTIDE SEQUENCE [LARGE SCALE GENOMIC DNA]</scope>
</reference>
<feature type="domain" description="C2H2-type" evidence="4">
    <location>
        <begin position="364"/>
        <end position="394"/>
    </location>
</feature>
<feature type="region of interest" description="Disordered" evidence="2">
    <location>
        <begin position="213"/>
        <end position="239"/>
    </location>
</feature>
<keyword evidence="1" id="KW-0862">Zinc</keyword>
<reference evidence="5" key="2">
    <citation type="submission" date="2025-08" db="UniProtKB">
        <authorList>
            <consortium name="Ensembl"/>
        </authorList>
    </citation>
    <scope>IDENTIFICATION</scope>
</reference>
<evidence type="ECO:0000256" key="3">
    <source>
        <dbReference type="SAM" id="Phobius"/>
    </source>
</evidence>
<feature type="region of interest" description="Disordered" evidence="2">
    <location>
        <begin position="321"/>
        <end position="344"/>
    </location>
</feature>
<dbReference type="Proteomes" id="UP000472268">
    <property type="component" value="Chromosome 12"/>
</dbReference>
<keyword evidence="1" id="KW-0863">Zinc-finger</keyword>
<evidence type="ECO:0000313" key="5">
    <source>
        <dbReference type="Ensembl" id="ENSSSUP00005026118.1"/>
    </source>
</evidence>
<dbReference type="PANTHER" id="PTHR47740">
    <property type="entry name" value="LCK-INTERACTING TRANSMEMBRANE ADAPTER 1, LIME1"/>
    <property type="match status" value="1"/>
</dbReference>
<keyword evidence="6" id="KW-1185">Reference proteome</keyword>
<dbReference type="SMART" id="SM01366">
    <property type="entry name" value="c-clamp"/>
    <property type="match status" value="1"/>
</dbReference>
<dbReference type="GO" id="GO:0050852">
    <property type="term" value="P:T cell receptor signaling pathway"/>
    <property type="evidence" value="ECO:0007669"/>
    <property type="project" value="InterPro"/>
</dbReference>
<dbReference type="GO" id="GO:0008270">
    <property type="term" value="F:zinc ion binding"/>
    <property type="evidence" value="ECO:0007669"/>
    <property type="project" value="UniProtKB-KW"/>
</dbReference>
<gene>
    <name evidence="5" type="primary">LIME1</name>
</gene>
<evidence type="ECO:0000256" key="2">
    <source>
        <dbReference type="SAM" id="MobiDB-lite"/>
    </source>
</evidence>
<dbReference type="AlphaFoldDB" id="A0A673UKP8"/>
<proteinExistence type="predicted"/>
<feature type="compositionally biased region" description="Basic and acidic residues" evidence="2">
    <location>
        <begin position="216"/>
        <end position="228"/>
    </location>
</feature>
<dbReference type="PROSITE" id="PS00028">
    <property type="entry name" value="ZINC_FINGER_C2H2_1"/>
    <property type="match status" value="1"/>
</dbReference>
<accession>A0A673UKP8</accession>